<dbReference type="PANTHER" id="PTHR35446:SF2">
    <property type="entry name" value="CARBOXYMUCONOLACTONE DECARBOXYLASE-LIKE DOMAIN-CONTAINING PROTEIN"/>
    <property type="match status" value="1"/>
</dbReference>
<dbReference type="SUPFAM" id="SSF69118">
    <property type="entry name" value="AhpD-like"/>
    <property type="match status" value="1"/>
</dbReference>
<organism evidence="2 3">
    <name type="scientific">Labedaea rhizosphaerae</name>
    <dbReference type="NCBI Taxonomy" id="598644"/>
    <lineage>
        <taxon>Bacteria</taxon>
        <taxon>Bacillati</taxon>
        <taxon>Actinomycetota</taxon>
        <taxon>Actinomycetes</taxon>
        <taxon>Pseudonocardiales</taxon>
        <taxon>Pseudonocardiaceae</taxon>
        <taxon>Labedaea</taxon>
    </lineage>
</organism>
<dbReference type="AlphaFoldDB" id="A0A4R6SG40"/>
<comment type="caution">
    <text evidence="2">The sequence shown here is derived from an EMBL/GenBank/DDBJ whole genome shotgun (WGS) entry which is preliminary data.</text>
</comment>
<dbReference type="EMBL" id="SNXZ01000002">
    <property type="protein sequence ID" value="TDQ00326.1"/>
    <property type="molecule type" value="Genomic_DNA"/>
</dbReference>
<dbReference type="InterPro" id="IPR010195">
    <property type="entry name" value="Uncharacterised_peroxidase-rel"/>
</dbReference>
<dbReference type="Pfam" id="PF02627">
    <property type="entry name" value="CMD"/>
    <property type="match status" value="1"/>
</dbReference>
<dbReference type="PANTHER" id="PTHR35446">
    <property type="entry name" value="SI:CH211-175M2.5"/>
    <property type="match status" value="1"/>
</dbReference>
<protein>
    <submittedName>
        <fullName evidence="2">Putative peroxidase-related enzyme</fullName>
    </submittedName>
</protein>
<keyword evidence="3" id="KW-1185">Reference proteome</keyword>
<dbReference type="Proteomes" id="UP000295444">
    <property type="component" value="Unassembled WGS sequence"/>
</dbReference>
<dbReference type="InterPro" id="IPR029032">
    <property type="entry name" value="AhpD-like"/>
</dbReference>
<evidence type="ECO:0000259" key="1">
    <source>
        <dbReference type="Pfam" id="PF02627"/>
    </source>
</evidence>
<dbReference type="Gene3D" id="1.20.1290.10">
    <property type="entry name" value="AhpD-like"/>
    <property type="match status" value="1"/>
</dbReference>
<dbReference type="InterPro" id="IPR004675">
    <property type="entry name" value="AhpD_core"/>
</dbReference>
<evidence type="ECO:0000313" key="2">
    <source>
        <dbReference type="EMBL" id="TDQ00326.1"/>
    </source>
</evidence>
<gene>
    <name evidence="2" type="ORF">EV186_102187</name>
</gene>
<dbReference type="NCBIfam" id="TIGR01926">
    <property type="entry name" value="peroxid_rel"/>
    <property type="match status" value="1"/>
</dbReference>
<evidence type="ECO:0000313" key="3">
    <source>
        <dbReference type="Proteomes" id="UP000295444"/>
    </source>
</evidence>
<proteinExistence type="predicted"/>
<keyword evidence="2" id="KW-0575">Peroxidase</keyword>
<dbReference type="NCBIfam" id="TIGR00778">
    <property type="entry name" value="ahpD_dom"/>
    <property type="match status" value="1"/>
</dbReference>
<name>A0A4R6SG40_LABRH</name>
<feature type="domain" description="Carboxymuconolactone decarboxylase-like" evidence="1">
    <location>
        <begin position="22"/>
        <end position="70"/>
    </location>
</feature>
<reference evidence="2 3" key="1">
    <citation type="submission" date="2019-03" db="EMBL/GenBank/DDBJ databases">
        <title>Genomic Encyclopedia of Type Strains, Phase IV (KMG-IV): sequencing the most valuable type-strain genomes for metagenomic binning, comparative biology and taxonomic classification.</title>
        <authorList>
            <person name="Goeker M."/>
        </authorList>
    </citation>
    <scope>NUCLEOTIDE SEQUENCE [LARGE SCALE GENOMIC DNA]</scope>
    <source>
        <strain evidence="2 3">DSM 45361</strain>
    </source>
</reference>
<dbReference type="RefSeq" id="WP_133849059.1">
    <property type="nucleotide sequence ID" value="NZ_SNXZ01000002.1"/>
</dbReference>
<sequence>MPHVTMPQGLPPGTPGLMMYRPETGRPISQLVEVLMRGPSSLSRSDREMMAAYVSQLNDCAFCVNTHSEISAQQSPDGRALVDKVLADVKSAPLSPKLRALMNIAEAVVVSGKNVTPELVEAARKEGADDTDIHDAVLTSAAFCMFNRYCDGMDAVVPEDPQAYVGMAAMLIREGYSTCADGH</sequence>
<accession>A0A4R6SG40</accession>
<dbReference type="GO" id="GO:0051920">
    <property type="term" value="F:peroxiredoxin activity"/>
    <property type="evidence" value="ECO:0007669"/>
    <property type="project" value="InterPro"/>
</dbReference>
<dbReference type="InterPro" id="IPR003779">
    <property type="entry name" value="CMD-like"/>
</dbReference>
<keyword evidence="2" id="KW-0560">Oxidoreductase</keyword>
<dbReference type="OrthoDB" id="5521565at2"/>